<name>A0AAV2EBS6_9ROSI</name>
<sequence>MTSGTRASFGRSGAVDVSLVGRTSFSDLGIRDLRLSGGSKVIRVCLGDPGEIHIWAWRIKESSAFGKQIKESSASGKVLVPRSPSIQGVWQIKIITEVRTRCSWSLA</sequence>
<evidence type="ECO:0000313" key="2">
    <source>
        <dbReference type="Proteomes" id="UP001497516"/>
    </source>
</evidence>
<proteinExistence type="predicted"/>
<dbReference type="Proteomes" id="UP001497516">
    <property type="component" value="Chromosome 4"/>
</dbReference>
<evidence type="ECO:0000313" key="1">
    <source>
        <dbReference type="EMBL" id="CAL1383421.1"/>
    </source>
</evidence>
<gene>
    <name evidence="1" type="ORF">LTRI10_LOCUS24698</name>
</gene>
<keyword evidence="2" id="KW-1185">Reference proteome</keyword>
<reference evidence="1 2" key="1">
    <citation type="submission" date="2024-04" db="EMBL/GenBank/DDBJ databases">
        <authorList>
            <person name="Fracassetti M."/>
        </authorList>
    </citation>
    <scope>NUCLEOTIDE SEQUENCE [LARGE SCALE GENOMIC DNA]</scope>
</reference>
<dbReference type="AlphaFoldDB" id="A0AAV2EBS6"/>
<organism evidence="1 2">
    <name type="scientific">Linum trigynum</name>
    <dbReference type="NCBI Taxonomy" id="586398"/>
    <lineage>
        <taxon>Eukaryota</taxon>
        <taxon>Viridiplantae</taxon>
        <taxon>Streptophyta</taxon>
        <taxon>Embryophyta</taxon>
        <taxon>Tracheophyta</taxon>
        <taxon>Spermatophyta</taxon>
        <taxon>Magnoliopsida</taxon>
        <taxon>eudicotyledons</taxon>
        <taxon>Gunneridae</taxon>
        <taxon>Pentapetalae</taxon>
        <taxon>rosids</taxon>
        <taxon>fabids</taxon>
        <taxon>Malpighiales</taxon>
        <taxon>Linaceae</taxon>
        <taxon>Linum</taxon>
    </lineage>
</organism>
<protein>
    <submittedName>
        <fullName evidence="1">Uncharacterized protein</fullName>
    </submittedName>
</protein>
<dbReference type="EMBL" id="OZ034817">
    <property type="protein sequence ID" value="CAL1383421.1"/>
    <property type="molecule type" value="Genomic_DNA"/>
</dbReference>
<accession>A0AAV2EBS6</accession>